<dbReference type="GO" id="GO:0034993">
    <property type="term" value="C:meiotic nuclear membrane microtubule tethering complex"/>
    <property type="evidence" value="ECO:0007669"/>
    <property type="project" value="TreeGrafter"/>
</dbReference>
<evidence type="ECO:0000256" key="2">
    <source>
        <dbReference type="ARBA" id="ARBA00022692"/>
    </source>
</evidence>
<evidence type="ECO:0000313" key="8">
    <source>
        <dbReference type="Proteomes" id="UP001153712"/>
    </source>
</evidence>
<feature type="domain" description="SUN" evidence="6">
    <location>
        <begin position="149"/>
        <end position="301"/>
    </location>
</feature>
<evidence type="ECO:0000256" key="5">
    <source>
        <dbReference type="SAM" id="Phobius"/>
    </source>
</evidence>
<evidence type="ECO:0000256" key="3">
    <source>
        <dbReference type="ARBA" id="ARBA00022989"/>
    </source>
</evidence>
<keyword evidence="2 5" id="KW-0812">Transmembrane</keyword>
<protein>
    <recommendedName>
        <fullName evidence="6">SUN domain-containing protein</fullName>
    </recommendedName>
</protein>
<evidence type="ECO:0000313" key="7">
    <source>
        <dbReference type="EMBL" id="CAG9864856.1"/>
    </source>
</evidence>
<dbReference type="PROSITE" id="PS51469">
    <property type="entry name" value="SUN"/>
    <property type="match status" value="1"/>
</dbReference>
<keyword evidence="8" id="KW-1185">Reference proteome</keyword>
<keyword evidence="4 5" id="KW-0472">Membrane</keyword>
<proteinExistence type="predicted"/>
<dbReference type="AlphaFoldDB" id="A0A9N9TXN4"/>
<dbReference type="InterPro" id="IPR012919">
    <property type="entry name" value="SUN_dom"/>
</dbReference>
<reference evidence="7" key="1">
    <citation type="submission" date="2022-01" db="EMBL/GenBank/DDBJ databases">
        <authorList>
            <person name="King R."/>
        </authorList>
    </citation>
    <scope>NUCLEOTIDE SEQUENCE</scope>
</reference>
<dbReference type="GO" id="GO:0043495">
    <property type="term" value="F:protein-membrane adaptor activity"/>
    <property type="evidence" value="ECO:0007669"/>
    <property type="project" value="TreeGrafter"/>
</dbReference>
<evidence type="ECO:0000259" key="6">
    <source>
        <dbReference type="PROSITE" id="PS51469"/>
    </source>
</evidence>
<evidence type="ECO:0000256" key="1">
    <source>
        <dbReference type="ARBA" id="ARBA00004370"/>
    </source>
</evidence>
<accession>A0A9N9TXN4</accession>
<keyword evidence="3 5" id="KW-1133">Transmembrane helix</keyword>
<gene>
    <name evidence="7" type="ORF">PHYEVI_LOCUS11106</name>
</gene>
<dbReference type="PANTHER" id="PTHR12911">
    <property type="entry name" value="SAD1/UNC-84-LIKE PROTEIN-RELATED"/>
    <property type="match status" value="1"/>
</dbReference>
<dbReference type="OrthoDB" id="342281at2759"/>
<comment type="subcellular location">
    <subcellularLocation>
        <location evidence="1">Membrane</location>
    </subcellularLocation>
</comment>
<dbReference type="EMBL" id="OU900102">
    <property type="protein sequence ID" value="CAG9864856.1"/>
    <property type="molecule type" value="Genomic_DNA"/>
</dbReference>
<organism evidence="7 8">
    <name type="scientific">Phyllotreta striolata</name>
    <name type="common">Striped flea beetle</name>
    <name type="synonym">Crioceris striolata</name>
    <dbReference type="NCBI Taxonomy" id="444603"/>
    <lineage>
        <taxon>Eukaryota</taxon>
        <taxon>Metazoa</taxon>
        <taxon>Ecdysozoa</taxon>
        <taxon>Arthropoda</taxon>
        <taxon>Hexapoda</taxon>
        <taxon>Insecta</taxon>
        <taxon>Pterygota</taxon>
        <taxon>Neoptera</taxon>
        <taxon>Endopterygota</taxon>
        <taxon>Coleoptera</taxon>
        <taxon>Polyphaga</taxon>
        <taxon>Cucujiformia</taxon>
        <taxon>Chrysomeloidea</taxon>
        <taxon>Chrysomelidae</taxon>
        <taxon>Galerucinae</taxon>
        <taxon>Alticini</taxon>
        <taxon>Phyllotreta</taxon>
    </lineage>
</organism>
<feature type="transmembrane region" description="Helical" evidence="5">
    <location>
        <begin position="70"/>
        <end position="88"/>
    </location>
</feature>
<dbReference type="Proteomes" id="UP001153712">
    <property type="component" value="Chromosome 9"/>
</dbReference>
<sequence length="301" mass="33127">MDVPVTNDEINHTANCGFQLKKLFVDLSGSKISSPEYLLSGLEKSRMSCTGRTCSDICSSGRPATNWQKYCYGIGLLGSLYIILLVIHQGEIIRNLSKRVEYIKQDVDNNVGSDTRLLSLEASLWNMKRNQESMETSLKDLVDNQLAIYSADKTGRTDYAMESLGGRIISTIPHTENVDFAKTFFGITLCEGTNGPKAMLRPDMTPGHCWAFKGHSGGALIQLIGSVRIDAVALEHISERVSPSGEVSSAPKDFAVAGLKSPAGPAKELGRFMYNVFEQQLQTFGVNNEEYYEVHGSLQQK</sequence>
<evidence type="ECO:0000256" key="4">
    <source>
        <dbReference type="ARBA" id="ARBA00023136"/>
    </source>
</evidence>
<name>A0A9N9TXN4_PHYSR</name>
<dbReference type="Gene3D" id="2.60.120.260">
    <property type="entry name" value="Galactose-binding domain-like"/>
    <property type="match status" value="1"/>
</dbReference>
<dbReference type="PANTHER" id="PTHR12911:SF8">
    <property type="entry name" value="KLAROID PROTEIN-RELATED"/>
    <property type="match status" value="1"/>
</dbReference>
<dbReference type="InterPro" id="IPR045119">
    <property type="entry name" value="SUN1-5"/>
</dbReference>
<dbReference type="Pfam" id="PF07738">
    <property type="entry name" value="Sad1_UNC"/>
    <property type="match status" value="1"/>
</dbReference>